<accession>A0ABQ7KUK0</accession>
<sequence length="82" mass="9092">MSAIPLKATQLFPAAFKPSLALETMIHVVKILSLLVADSTYWIALLYVAILLLCELIHGRIPICFVVSLGCYEHHKRSALSQ</sequence>
<comment type="caution">
    <text evidence="2">The sequence shown here is derived from an EMBL/GenBank/DDBJ whole genome shotgun (WGS) entry which is preliminary data.</text>
</comment>
<proteinExistence type="predicted"/>
<evidence type="ECO:0000313" key="3">
    <source>
        <dbReference type="Proteomes" id="UP000823674"/>
    </source>
</evidence>
<reference evidence="2 3" key="1">
    <citation type="submission" date="2021-03" db="EMBL/GenBank/DDBJ databases">
        <authorList>
            <person name="King G.J."/>
            <person name="Bancroft I."/>
            <person name="Baten A."/>
            <person name="Bloomfield J."/>
            <person name="Borpatragohain P."/>
            <person name="He Z."/>
            <person name="Irish N."/>
            <person name="Irwin J."/>
            <person name="Liu K."/>
            <person name="Mauleon R.P."/>
            <person name="Moore J."/>
            <person name="Morris R."/>
            <person name="Ostergaard L."/>
            <person name="Wang B."/>
            <person name="Wells R."/>
        </authorList>
    </citation>
    <scope>NUCLEOTIDE SEQUENCE [LARGE SCALE GENOMIC DNA]</scope>
    <source>
        <strain evidence="2">R-o-18</strain>
        <tissue evidence="2">Leaf</tissue>
    </source>
</reference>
<evidence type="ECO:0000256" key="1">
    <source>
        <dbReference type="SAM" id="Phobius"/>
    </source>
</evidence>
<keyword evidence="1" id="KW-0812">Transmembrane</keyword>
<dbReference type="Proteomes" id="UP000823674">
    <property type="component" value="Chromosome A07"/>
</dbReference>
<feature type="transmembrane region" description="Helical" evidence="1">
    <location>
        <begin position="31"/>
        <end position="53"/>
    </location>
</feature>
<name>A0ABQ7KUK0_BRACM</name>
<dbReference type="EMBL" id="JADBGQ010000009">
    <property type="protein sequence ID" value="KAG5378113.1"/>
    <property type="molecule type" value="Genomic_DNA"/>
</dbReference>
<keyword evidence="3" id="KW-1185">Reference proteome</keyword>
<gene>
    <name evidence="2" type="primary">A07p002000.1_BraROA</name>
    <name evidence="2" type="ORF">IGI04_025955</name>
</gene>
<protein>
    <submittedName>
        <fullName evidence="2">Uncharacterized protein</fullName>
    </submittedName>
</protein>
<evidence type="ECO:0000313" key="2">
    <source>
        <dbReference type="EMBL" id="KAG5378113.1"/>
    </source>
</evidence>
<keyword evidence="1" id="KW-0472">Membrane</keyword>
<keyword evidence="1" id="KW-1133">Transmembrane helix</keyword>
<organism evidence="2 3">
    <name type="scientific">Brassica rapa subsp. trilocularis</name>
    <dbReference type="NCBI Taxonomy" id="1813537"/>
    <lineage>
        <taxon>Eukaryota</taxon>
        <taxon>Viridiplantae</taxon>
        <taxon>Streptophyta</taxon>
        <taxon>Embryophyta</taxon>
        <taxon>Tracheophyta</taxon>
        <taxon>Spermatophyta</taxon>
        <taxon>Magnoliopsida</taxon>
        <taxon>eudicotyledons</taxon>
        <taxon>Gunneridae</taxon>
        <taxon>Pentapetalae</taxon>
        <taxon>rosids</taxon>
        <taxon>malvids</taxon>
        <taxon>Brassicales</taxon>
        <taxon>Brassicaceae</taxon>
        <taxon>Brassiceae</taxon>
        <taxon>Brassica</taxon>
    </lineage>
</organism>